<feature type="region of interest" description="Disordered" evidence="1">
    <location>
        <begin position="38"/>
        <end position="67"/>
    </location>
</feature>
<accession>A0AA88SPP7</accession>
<dbReference type="AlphaFoldDB" id="A0AA88SPP7"/>
<comment type="caution">
    <text evidence="2">The sequence shown here is derived from an EMBL/GenBank/DDBJ whole genome shotgun (WGS) entry which is preliminary data.</text>
</comment>
<reference evidence="2" key="1">
    <citation type="submission" date="2023-07" db="EMBL/GenBank/DDBJ databases">
        <title>Chromosome-level Genome Assembly of Striped Snakehead (Channa striata).</title>
        <authorList>
            <person name="Liu H."/>
        </authorList>
    </citation>
    <scope>NUCLEOTIDE SEQUENCE</scope>
    <source>
        <strain evidence="2">Gz</strain>
        <tissue evidence="2">Muscle</tissue>
    </source>
</reference>
<gene>
    <name evidence="2" type="ORF">Q5P01_011890</name>
</gene>
<proteinExistence type="predicted"/>
<feature type="compositionally biased region" description="Basic and acidic residues" evidence="1">
    <location>
        <begin position="53"/>
        <end position="67"/>
    </location>
</feature>
<name>A0AA88SPP7_CHASR</name>
<evidence type="ECO:0000256" key="1">
    <source>
        <dbReference type="SAM" id="MobiDB-lite"/>
    </source>
</evidence>
<organism evidence="2 3">
    <name type="scientific">Channa striata</name>
    <name type="common">Snakehead murrel</name>
    <name type="synonym">Ophicephalus striatus</name>
    <dbReference type="NCBI Taxonomy" id="64152"/>
    <lineage>
        <taxon>Eukaryota</taxon>
        <taxon>Metazoa</taxon>
        <taxon>Chordata</taxon>
        <taxon>Craniata</taxon>
        <taxon>Vertebrata</taxon>
        <taxon>Euteleostomi</taxon>
        <taxon>Actinopterygii</taxon>
        <taxon>Neopterygii</taxon>
        <taxon>Teleostei</taxon>
        <taxon>Neoteleostei</taxon>
        <taxon>Acanthomorphata</taxon>
        <taxon>Anabantaria</taxon>
        <taxon>Anabantiformes</taxon>
        <taxon>Channoidei</taxon>
        <taxon>Channidae</taxon>
        <taxon>Channa</taxon>
    </lineage>
</organism>
<dbReference type="Proteomes" id="UP001187415">
    <property type="component" value="Unassembled WGS sequence"/>
</dbReference>
<evidence type="ECO:0000313" key="2">
    <source>
        <dbReference type="EMBL" id="KAK2845231.1"/>
    </source>
</evidence>
<dbReference type="EMBL" id="JAUPFM010000008">
    <property type="protein sequence ID" value="KAK2845231.1"/>
    <property type="molecule type" value="Genomic_DNA"/>
</dbReference>
<evidence type="ECO:0000313" key="3">
    <source>
        <dbReference type="Proteomes" id="UP001187415"/>
    </source>
</evidence>
<keyword evidence="3" id="KW-1185">Reference proteome</keyword>
<sequence length="67" mass="7756">MVMSGEFARKNYGTGDYFAFKSPDVTTPERNFRTLLRQQQQAKKTTKNIKNKGKTEKEEGQEPGRTR</sequence>
<protein>
    <submittedName>
        <fullName evidence="2">Uncharacterized protein</fullName>
    </submittedName>
</protein>